<dbReference type="AlphaFoldDB" id="A0AB38E389"/>
<name>A0AB38E389_XANCH</name>
<accession>A0AB38E389</accession>
<dbReference type="EMBL" id="OCYS01000122">
    <property type="protein sequence ID" value="SON91757.1"/>
    <property type="molecule type" value="Genomic_DNA"/>
</dbReference>
<evidence type="ECO:0000313" key="4">
    <source>
        <dbReference type="Proteomes" id="UP000234166"/>
    </source>
</evidence>
<dbReference type="EMBL" id="OCYT01000127">
    <property type="protein sequence ID" value="SON85498.1"/>
    <property type="molecule type" value="Genomic_DNA"/>
</dbReference>
<dbReference type="Proteomes" id="UP000234166">
    <property type="component" value="Unassembled WGS sequence"/>
</dbReference>
<evidence type="ECO:0000256" key="1">
    <source>
        <dbReference type="SAM" id="MobiDB-lite"/>
    </source>
</evidence>
<protein>
    <submittedName>
        <fullName evidence="3">Uncharacterized protein</fullName>
    </submittedName>
</protein>
<organism evidence="3 4">
    <name type="scientific">Xanthomonas campestris pv. phaseoli</name>
    <dbReference type="NCBI Taxonomy" id="317013"/>
    <lineage>
        <taxon>Bacteria</taxon>
        <taxon>Pseudomonadati</taxon>
        <taxon>Pseudomonadota</taxon>
        <taxon>Gammaproteobacteria</taxon>
        <taxon>Lysobacterales</taxon>
        <taxon>Lysobacteraceae</taxon>
        <taxon>Xanthomonas</taxon>
    </lineage>
</organism>
<feature type="region of interest" description="Disordered" evidence="1">
    <location>
        <begin position="1"/>
        <end position="51"/>
    </location>
</feature>
<evidence type="ECO:0000313" key="2">
    <source>
        <dbReference type="EMBL" id="SON85498.1"/>
    </source>
</evidence>
<keyword evidence="5" id="KW-1185">Reference proteome</keyword>
<reference evidence="4 5" key="1">
    <citation type="submission" date="2017-10" db="EMBL/GenBank/DDBJ databases">
        <authorList>
            <person name="Regsiter A."/>
            <person name="William W."/>
        </authorList>
    </citation>
    <scope>NUCLEOTIDE SEQUENCE [LARGE SCALE GENOMIC DNA]</scope>
    <source>
        <strain evidence="2 5">CFBP6984</strain>
        <strain evidence="3 4">CFBP7430</strain>
    </source>
</reference>
<evidence type="ECO:0000313" key="3">
    <source>
        <dbReference type="EMBL" id="SON91757.1"/>
    </source>
</evidence>
<proteinExistence type="predicted"/>
<comment type="caution">
    <text evidence="3">The sequence shown here is derived from an EMBL/GenBank/DDBJ whole genome shotgun (WGS) entry which is preliminary data.</text>
</comment>
<evidence type="ECO:0000313" key="5">
    <source>
        <dbReference type="Proteomes" id="UP000234181"/>
    </source>
</evidence>
<gene>
    <name evidence="2" type="ORF">XAP6984_690022</name>
    <name evidence="3" type="ORF">XAP7430_650022</name>
</gene>
<dbReference type="Proteomes" id="UP000234181">
    <property type="component" value="Unassembled WGS sequence"/>
</dbReference>
<sequence length="88" mass="9257">MTRVRTALARPSRHPRCGLTGQEHVTRVPAAPTAGRSAREPGLASGTPPPLATATVVRRVKTGMHRIGPTPRSACCAKACRCPGNRHA</sequence>